<evidence type="ECO:0000313" key="3">
    <source>
        <dbReference type="Proteomes" id="UP001371218"/>
    </source>
</evidence>
<dbReference type="EMBL" id="JBBUTG010000013">
    <property type="protein sequence ID" value="MEK8032996.1"/>
    <property type="molecule type" value="Genomic_DNA"/>
</dbReference>
<feature type="chain" id="PRO_5047181826" evidence="1">
    <location>
        <begin position="24"/>
        <end position="348"/>
    </location>
</feature>
<accession>A0ABU9BSQ2</accession>
<organism evidence="2 3">
    <name type="scientific">Ideonella lacteola</name>
    <dbReference type="NCBI Taxonomy" id="2984193"/>
    <lineage>
        <taxon>Bacteria</taxon>
        <taxon>Pseudomonadati</taxon>
        <taxon>Pseudomonadota</taxon>
        <taxon>Betaproteobacteria</taxon>
        <taxon>Burkholderiales</taxon>
        <taxon>Sphaerotilaceae</taxon>
        <taxon>Ideonella</taxon>
    </lineage>
</organism>
<keyword evidence="1" id="KW-0732">Signal</keyword>
<dbReference type="RefSeq" id="WP_341427417.1">
    <property type="nucleotide sequence ID" value="NZ_JBBUTG010000013.1"/>
</dbReference>
<dbReference type="Proteomes" id="UP001371218">
    <property type="component" value="Unassembled WGS sequence"/>
</dbReference>
<reference evidence="2 3" key="1">
    <citation type="submission" date="2024-04" db="EMBL/GenBank/DDBJ databases">
        <title>Novel species of the genus Ideonella isolated from streams.</title>
        <authorList>
            <person name="Lu H."/>
        </authorList>
    </citation>
    <scope>NUCLEOTIDE SEQUENCE [LARGE SCALE GENOMIC DNA]</scope>
    <source>
        <strain evidence="2 3">DXS29W</strain>
    </source>
</reference>
<comment type="caution">
    <text evidence="2">The sequence shown here is derived from an EMBL/GenBank/DDBJ whole genome shotgun (WGS) entry which is preliminary data.</text>
</comment>
<sequence length="348" mass="38162">MNPVIRSAWVLAIQAALLGAAMAQQCPPEVPVQGAPPPGPLPVFPATNWWNTDISAAPVDPKSASYIGFINNGSSRQLHPDFGGEVKPGSQSVYGFPYAVVDGTQPKQKVKFKYWDESDGVDLDTGKPIRFYPIPGEAITQPHWVEGGAPANVDQRKKNDRHLLIIDCTNKHLYELYNVYYDATQKKWLGGSGAFFDMTRNDRRPEGWTSADAAGLAIFPGLVRYDEAWNDAVPEIEHALRVTVRASNGHVYPASHTAGSTAGALPMGARLRLKTNVNGVDPATRTKDPHARKIFRAMQRYGLIVADNGSDMYISGTFDTRWNNDILNPAFATLSASDFEVIKLGWKP</sequence>
<evidence type="ECO:0000313" key="2">
    <source>
        <dbReference type="EMBL" id="MEK8032996.1"/>
    </source>
</evidence>
<proteinExistence type="predicted"/>
<gene>
    <name evidence="2" type="ORF">AACH06_19410</name>
</gene>
<feature type="signal peptide" evidence="1">
    <location>
        <begin position="1"/>
        <end position="23"/>
    </location>
</feature>
<evidence type="ECO:0000256" key="1">
    <source>
        <dbReference type="SAM" id="SignalP"/>
    </source>
</evidence>
<protein>
    <submittedName>
        <fullName evidence="2">Uncharacterized protein</fullName>
    </submittedName>
</protein>
<name>A0ABU9BSQ2_9BURK</name>
<keyword evidence="3" id="KW-1185">Reference proteome</keyword>